<reference evidence="2 3" key="1">
    <citation type="submission" date="2019-04" db="EMBL/GenBank/DDBJ databases">
        <title>Azoarcus rhizosphaerae sp. nov. isolated from rhizosphere of Ficus religiosa.</title>
        <authorList>
            <person name="Lin S.-Y."/>
            <person name="Hameed A."/>
            <person name="Hsu Y.-H."/>
            <person name="Young C.-C."/>
        </authorList>
    </citation>
    <scope>NUCLEOTIDE SEQUENCE [LARGE SCALE GENOMIC DNA]</scope>
    <source>
        <strain evidence="2 3">CC-YHH848</strain>
    </source>
</reference>
<accession>A0A4S4AG41</accession>
<dbReference type="Gene3D" id="3.40.50.2300">
    <property type="match status" value="2"/>
</dbReference>
<feature type="chain" id="PRO_5020227023" description="ABC transporter substrate-binding protein" evidence="1">
    <location>
        <begin position="26"/>
        <end position="392"/>
    </location>
</feature>
<dbReference type="PANTHER" id="PTHR35271:SF1">
    <property type="entry name" value="ABC TRANSPORTER, SUBSTRATE-BINDING LIPOPROTEIN"/>
    <property type="match status" value="1"/>
</dbReference>
<dbReference type="Proteomes" id="UP000307956">
    <property type="component" value="Unassembled WGS sequence"/>
</dbReference>
<organism evidence="2 3">
    <name type="scientific">Pseudothauera rhizosphaerae</name>
    <dbReference type="NCBI Taxonomy" id="2565932"/>
    <lineage>
        <taxon>Bacteria</taxon>
        <taxon>Pseudomonadati</taxon>
        <taxon>Pseudomonadota</taxon>
        <taxon>Betaproteobacteria</taxon>
        <taxon>Rhodocyclales</taxon>
        <taxon>Zoogloeaceae</taxon>
        <taxon>Pseudothauera</taxon>
    </lineage>
</organism>
<evidence type="ECO:0008006" key="4">
    <source>
        <dbReference type="Google" id="ProtNLM"/>
    </source>
</evidence>
<evidence type="ECO:0000313" key="2">
    <source>
        <dbReference type="EMBL" id="THF57248.1"/>
    </source>
</evidence>
<dbReference type="EMBL" id="SSOD01000018">
    <property type="protein sequence ID" value="THF57248.1"/>
    <property type="molecule type" value="Genomic_DNA"/>
</dbReference>
<dbReference type="AlphaFoldDB" id="A0A4S4AG41"/>
<comment type="caution">
    <text evidence="2">The sequence shown here is derived from an EMBL/GenBank/DDBJ whole genome shotgun (WGS) entry which is preliminary data.</text>
</comment>
<evidence type="ECO:0000313" key="3">
    <source>
        <dbReference type="Proteomes" id="UP000307956"/>
    </source>
</evidence>
<feature type="signal peptide" evidence="1">
    <location>
        <begin position="1"/>
        <end position="25"/>
    </location>
</feature>
<dbReference type="PANTHER" id="PTHR35271">
    <property type="entry name" value="ABC TRANSPORTER, SUBSTRATE-BINDING LIPOPROTEIN-RELATED"/>
    <property type="match status" value="1"/>
</dbReference>
<evidence type="ECO:0000256" key="1">
    <source>
        <dbReference type="SAM" id="SignalP"/>
    </source>
</evidence>
<dbReference type="InterPro" id="IPR007487">
    <property type="entry name" value="ABC_transpt-TYRBP-like"/>
</dbReference>
<dbReference type="Pfam" id="PF04392">
    <property type="entry name" value="ABC_sub_bind"/>
    <property type="match status" value="1"/>
</dbReference>
<sequence length="392" mass="42776">MKSMKKLLGLLLACCTLLIAPAAAAQGTDADLTSTAPRHKAGGKWRIGYYEGGQYPDYEIILKATLRGLVALGWMEPLELPSDNNPEPGGFWAWLAKNARSDYVEFVPDAWYAAGNFDRDLRPQVRERLIRRLTGDGRGKGDIDLVIAMGTWAGQDLANDGHAVPVIVASTSDPVGAGIVKSAKDSGFDHLHAKVEPDRYARQIELFHDIIGFGKLGVVYEDSPEGRTFAAVEAIERTAAARGFEVVRCFAPFNDVPQEESERRVVACYEEIAAKADAVYLTVHRGLNANSLPQATAPLIAAELPSFSMLGETEVKRGVLMSVAQGNYVYVGHFHAETIARIFNGARPRALTQEWLAPAKIALNLKVAERIGYNPPVDILLACDEIYQAIEQ</sequence>
<keyword evidence="3" id="KW-1185">Reference proteome</keyword>
<dbReference type="OrthoDB" id="1680494at2"/>
<gene>
    <name evidence="2" type="ORF">E6O51_18295</name>
</gene>
<protein>
    <recommendedName>
        <fullName evidence="4">ABC transporter substrate-binding protein</fullName>
    </recommendedName>
</protein>
<keyword evidence="1" id="KW-0732">Signal</keyword>
<name>A0A4S4AG41_9RHOO</name>
<proteinExistence type="predicted"/>